<dbReference type="EMBL" id="MN740813">
    <property type="protein sequence ID" value="QHU13062.1"/>
    <property type="molecule type" value="Genomic_DNA"/>
</dbReference>
<reference evidence="2" key="1">
    <citation type="journal article" date="2020" name="Nature">
        <title>Giant virus diversity and host interactions through global metagenomics.</title>
        <authorList>
            <person name="Schulz F."/>
            <person name="Roux S."/>
            <person name="Paez-Espino D."/>
            <person name="Jungbluth S."/>
            <person name="Walsh D.A."/>
            <person name="Denef V.J."/>
            <person name="McMahon K.D."/>
            <person name="Konstantinidis K.T."/>
            <person name="Eloe-Fadrosh E.A."/>
            <person name="Kyrpides N.C."/>
            <person name="Woyke T."/>
        </authorList>
    </citation>
    <scope>NUCLEOTIDE SEQUENCE</scope>
    <source>
        <strain evidence="2">GVMAG-S-1101176-114</strain>
    </source>
</reference>
<dbReference type="AlphaFoldDB" id="A0A6C0K4S2"/>
<protein>
    <submittedName>
        <fullName evidence="2">Uncharacterized protein</fullName>
    </submittedName>
</protein>
<evidence type="ECO:0000313" key="2">
    <source>
        <dbReference type="EMBL" id="QHU13062.1"/>
    </source>
</evidence>
<name>A0A6C0K4S2_9ZZZZ</name>
<organism evidence="2">
    <name type="scientific">viral metagenome</name>
    <dbReference type="NCBI Taxonomy" id="1070528"/>
    <lineage>
        <taxon>unclassified sequences</taxon>
        <taxon>metagenomes</taxon>
        <taxon>organismal metagenomes</taxon>
    </lineage>
</organism>
<feature type="region of interest" description="Disordered" evidence="1">
    <location>
        <begin position="247"/>
        <end position="272"/>
    </location>
</feature>
<evidence type="ECO:0000256" key="1">
    <source>
        <dbReference type="SAM" id="MobiDB-lite"/>
    </source>
</evidence>
<accession>A0A6C0K4S2</accession>
<sequence>MAAAYTVELVTEATPPDIIRQMFERSGEIRDDYACGGIEGSPDIKKDVLDLFQQKKHAGGRAYIQRRYIARDPIAGVVGYCDIRYPITEESEGYPDFAIYDYGKDQQVLIVYVALSCSFTLSNQKVGEMTVRDIITAKREASRGLPNVGKFIKQEIGRMLMEEFRVNRVMLLSISLDSAKAQHRKNGGRFFTDEGFSIFEPMTSSVTKLKVIETFMQNAMSSDEFLNSDNAEEVQETLREDGFYVMYPPLGGGRRRTRRRRAKKPTKRRHRS</sequence>
<feature type="compositionally biased region" description="Basic residues" evidence="1">
    <location>
        <begin position="253"/>
        <end position="272"/>
    </location>
</feature>
<proteinExistence type="predicted"/>